<reference evidence="1" key="1">
    <citation type="submission" date="2015-06" db="EMBL/GenBank/DDBJ databases">
        <authorList>
            <person name="Nguyen H."/>
        </authorList>
    </citation>
    <scope>NUCLEOTIDE SEQUENCE</scope>
    <source>
        <strain evidence="1">DAOM 180753</strain>
    </source>
</reference>
<organism evidence="1 2">
    <name type="scientific">Penicillium thymicola</name>
    <dbReference type="NCBI Taxonomy" id="293382"/>
    <lineage>
        <taxon>Eukaryota</taxon>
        <taxon>Fungi</taxon>
        <taxon>Dikarya</taxon>
        <taxon>Ascomycota</taxon>
        <taxon>Pezizomycotina</taxon>
        <taxon>Eurotiomycetes</taxon>
        <taxon>Eurotiomycetidae</taxon>
        <taxon>Eurotiales</taxon>
        <taxon>Aspergillaceae</taxon>
        <taxon>Penicillium</taxon>
    </lineage>
</organism>
<evidence type="ECO:0000313" key="2">
    <source>
        <dbReference type="Proteomes" id="UP001227192"/>
    </source>
</evidence>
<keyword evidence="2" id="KW-1185">Reference proteome</keyword>
<accession>A0AAI9X3T8</accession>
<dbReference type="Proteomes" id="UP001227192">
    <property type="component" value="Unassembled WGS sequence"/>
</dbReference>
<evidence type="ECO:0000313" key="1">
    <source>
        <dbReference type="EMBL" id="KAJ9482384.1"/>
    </source>
</evidence>
<proteinExistence type="predicted"/>
<gene>
    <name evidence="1" type="ORF">VN97_g11044</name>
</gene>
<protein>
    <submittedName>
        <fullName evidence="1">Uncharacterized protein</fullName>
    </submittedName>
</protein>
<dbReference type="AlphaFoldDB" id="A0AAI9X3T8"/>
<comment type="caution">
    <text evidence="1">The sequence shown here is derived from an EMBL/GenBank/DDBJ whole genome shotgun (WGS) entry which is preliminary data.</text>
</comment>
<sequence length="462" mass="52934">MYDCQPSLTTTKGLIDIKALVYYTIEDIDYLTEEEADGLRLTLVSRERSDMISVLGDCREICIMFRKLVDQTERTSQHEVNSSAASENIIPHLADLLSEIHTRPSSRHLIAYFEALKDGSRKWDVGTFITGAQYLAKIIGPGRDMYYEDPLQGLHFPPSFADLWNQTHPQSRIDSLHFAVCPPGWSSGIESLRLDLTYTGEGPLSMGLNLLFEGPTTLDCGMFCQLLQWMAIRYLIGDDMFDRLFPFKKGEFTISQQCYKPVDPATQIGNLLFPFYDRPLHEKAEYHLKSRARIQMRAFFNHPRYLSKHPKGTGRLQNVIQIDDYLVTFRPGAPQNILSSEELEVALIAAYNAPRTLADEAEIRFFATNPDNVHPYLKKSFGSLAREATGFEDHTLSEAEWRNTKFDRVRMAHGCHLIFNFQRLITSLEKTRDAYLNGIMDKDVIYRAKELQRCAFPKEFVG</sequence>
<name>A0AAI9X3T8_PENTH</name>
<reference evidence="1" key="2">
    <citation type="journal article" date="2016" name="Fungal Biol.">
        <title>Ochratoxin A production by Penicillium thymicola.</title>
        <authorList>
            <person name="Nguyen H.D.T."/>
            <person name="McMullin D.R."/>
            <person name="Ponomareva E."/>
            <person name="Riley R."/>
            <person name="Pomraning K.R."/>
            <person name="Baker S.E."/>
            <person name="Seifert K.A."/>
        </authorList>
    </citation>
    <scope>NUCLEOTIDE SEQUENCE</scope>
    <source>
        <strain evidence="1">DAOM 180753</strain>
    </source>
</reference>
<dbReference type="EMBL" id="LACB01000567">
    <property type="protein sequence ID" value="KAJ9482384.1"/>
    <property type="molecule type" value="Genomic_DNA"/>
</dbReference>